<name>A0A1H9VIG2_9PSEU</name>
<reference evidence="2" key="1">
    <citation type="submission" date="2016-10" db="EMBL/GenBank/DDBJ databases">
        <authorList>
            <person name="Varghese N."/>
            <person name="Submissions S."/>
        </authorList>
    </citation>
    <scope>NUCLEOTIDE SEQUENCE [LARGE SCALE GENOMIC DNA]</scope>
    <source>
        <strain evidence="2">DSM 44260</strain>
    </source>
</reference>
<keyword evidence="2" id="KW-1185">Reference proteome</keyword>
<dbReference type="EMBL" id="FOGI01000008">
    <property type="protein sequence ID" value="SES21359.1"/>
    <property type="molecule type" value="Genomic_DNA"/>
</dbReference>
<sequence length="53" mass="5595">MNSTRPLVWEVDGKAYSPSGLAKQVFAMATGFPGRGIQGTARMGWVSGDCTFG</sequence>
<organism evidence="1 2">
    <name type="scientific">Actinokineospora terrae</name>
    <dbReference type="NCBI Taxonomy" id="155974"/>
    <lineage>
        <taxon>Bacteria</taxon>
        <taxon>Bacillati</taxon>
        <taxon>Actinomycetota</taxon>
        <taxon>Actinomycetes</taxon>
        <taxon>Pseudonocardiales</taxon>
        <taxon>Pseudonocardiaceae</taxon>
        <taxon>Actinokineospora</taxon>
    </lineage>
</organism>
<protein>
    <submittedName>
        <fullName evidence="1">Uncharacterized protein</fullName>
    </submittedName>
</protein>
<gene>
    <name evidence="1" type="ORF">SAMN04487818_108387</name>
</gene>
<dbReference type="AlphaFoldDB" id="A0A1H9VIG2"/>
<evidence type="ECO:0000313" key="1">
    <source>
        <dbReference type="EMBL" id="SES21359.1"/>
    </source>
</evidence>
<evidence type="ECO:0000313" key="2">
    <source>
        <dbReference type="Proteomes" id="UP000199051"/>
    </source>
</evidence>
<accession>A0A1H9VIG2</accession>
<dbReference type="RefSeq" id="WP_177215673.1">
    <property type="nucleotide sequence ID" value="NZ_FOGI01000008.1"/>
</dbReference>
<dbReference type="Proteomes" id="UP000199051">
    <property type="component" value="Unassembled WGS sequence"/>
</dbReference>
<proteinExistence type="predicted"/>